<name>A0A5B7CX94_PORTR</name>
<gene>
    <name evidence="1" type="ORF">E2C01_006793</name>
</gene>
<sequence length="190" mass="21348">MCFDREGISYILKGHNSPDIKSAEQAAFCPPHYLCVKGEAVVDPGRQDDQVSRCDFNSDPVVLLVSHVKVTRAFRDEANLFICVKVFLKEHFDLWVQPSHVIISIPKTCCCCCMLPLLVRVSLPHRLEGYRLRWCELMLQPLVIRAVIHVPGTHHPDPCPAAAATKCPGTVDEWRKATDKYQLDPEGTLG</sequence>
<proteinExistence type="predicted"/>
<dbReference type="Proteomes" id="UP000324222">
    <property type="component" value="Unassembled WGS sequence"/>
</dbReference>
<evidence type="ECO:0000313" key="2">
    <source>
        <dbReference type="Proteomes" id="UP000324222"/>
    </source>
</evidence>
<protein>
    <submittedName>
        <fullName evidence="1">Uncharacterized protein</fullName>
    </submittedName>
</protein>
<evidence type="ECO:0000313" key="1">
    <source>
        <dbReference type="EMBL" id="MPC14039.1"/>
    </source>
</evidence>
<accession>A0A5B7CX94</accession>
<dbReference type="EMBL" id="VSRR010000324">
    <property type="protein sequence ID" value="MPC14039.1"/>
    <property type="molecule type" value="Genomic_DNA"/>
</dbReference>
<reference evidence="1 2" key="1">
    <citation type="submission" date="2019-05" db="EMBL/GenBank/DDBJ databases">
        <title>Another draft genome of Portunus trituberculatus and its Hox gene families provides insights of decapod evolution.</title>
        <authorList>
            <person name="Jeong J.-H."/>
            <person name="Song I."/>
            <person name="Kim S."/>
            <person name="Choi T."/>
            <person name="Kim D."/>
            <person name="Ryu S."/>
            <person name="Kim W."/>
        </authorList>
    </citation>
    <scope>NUCLEOTIDE SEQUENCE [LARGE SCALE GENOMIC DNA]</scope>
    <source>
        <tissue evidence="1">Muscle</tissue>
    </source>
</reference>
<organism evidence="1 2">
    <name type="scientific">Portunus trituberculatus</name>
    <name type="common">Swimming crab</name>
    <name type="synonym">Neptunus trituberculatus</name>
    <dbReference type="NCBI Taxonomy" id="210409"/>
    <lineage>
        <taxon>Eukaryota</taxon>
        <taxon>Metazoa</taxon>
        <taxon>Ecdysozoa</taxon>
        <taxon>Arthropoda</taxon>
        <taxon>Crustacea</taxon>
        <taxon>Multicrustacea</taxon>
        <taxon>Malacostraca</taxon>
        <taxon>Eumalacostraca</taxon>
        <taxon>Eucarida</taxon>
        <taxon>Decapoda</taxon>
        <taxon>Pleocyemata</taxon>
        <taxon>Brachyura</taxon>
        <taxon>Eubrachyura</taxon>
        <taxon>Portunoidea</taxon>
        <taxon>Portunidae</taxon>
        <taxon>Portuninae</taxon>
        <taxon>Portunus</taxon>
    </lineage>
</organism>
<keyword evidence="2" id="KW-1185">Reference proteome</keyword>
<dbReference type="AlphaFoldDB" id="A0A5B7CX94"/>
<comment type="caution">
    <text evidence="1">The sequence shown here is derived from an EMBL/GenBank/DDBJ whole genome shotgun (WGS) entry which is preliminary data.</text>
</comment>